<dbReference type="PRINTS" id="PR00420">
    <property type="entry name" value="RNGMNOXGNASE"/>
</dbReference>
<dbReference type="AlphaFoldDB" id="A0A147DQU0"/>
<dbReference type="Gene3D" id="3.30.70.2450">
    <property type="match status" value="1"/>
</dbReference>
<proteinExistence type="predicted"/>
<dbReference type="STRING" id="465820.NS263_03725"/>
<comment type="caution">
    <text evidence="3">The sequence shown here is derived from an EMBL/GenBank/DDBJ whole genome shotgun (WGS) entry which is preliminary data.</text>
</comment>
<evidence type="ECO:0000256" key="1">
    <source>
        <dbReference type="ARBA" id="ARBA00023002"/>
    </source>
</evidence>
<reference evidence="3 4" key="1">
    <citation type="journal article" date="2016" name="Front. Microbiol.">
        <title>Genomic Resource of Rice Seed Associated Bacteria.</title>
        <authorList>
            <person name="Midha S."/>
            <person name="Bansal K."/>
            <person name="Sharma S."/>
            <person name="Kumar N."/>
            <person name="Patil P.P."/>
            <person name="Chaudhry V."/>
            <person name="Patil P.B."/>
        </authorList>
    </citation>
    <scope>NUCLEOTIDE SEQUENCE [LARGE SCALE GENOMIC DNA]</scope>
    <source>
        <strain evidence="3 4">NS359</strain>
    </source>
</reference>
<protein>
    <recommendedName>
        <fullName evidence="2">FAD-binding domain-containing protein</fullName>
    </recommendedName>
</protein>
<dbReference type="GO" id="GO:0008688">
    <property type="term" value="F:3-(3-hydroxyphenyl)propionate hydroxylase activity"/>
    <property type="evidence" value="ECO:0007669"/>
    <property type="project" value="TreeGrafter"/>
</dbReference>
<dbReference type="GO" id="GO:0019622">
    <property type="term" value="P:3-(3-hydroxy)phenylpropionate catabolic process"/>
    <property type="evidence" value="ECO:0007669"/>
    <property type="project" value="TreeGrafter"/>
</dbReference>
<dbReference type="InterPro" id="IPR002938">
    <property type="entry name" value="FAD-bd"/>
</dbReference>
<dbReference type="PANTHER" id="PTHR43476">
    <property type="entry name" value="3-(3-HYDROXY-PHENYL)PROPIONATE/3-HYDROXYCINNAMIC ACID HYDROXYLASE"/>
    <property type="match status" value="1"/>
</dbReference>
<dbReference type="Gene3D" id="3.50.50.60">
    <property type="entry name" value="FAD/NAD(P)-binding domain"/>
    <property type="match status" value="1"/>
</dbReference>
<dbReference type="RefSeq" id="WP_058749615.1">
    <property type="nucleotide sequence ID" value="NZ_LDRC01000039.1"/>
</dbReference>
<dbReference type="InterPro" id="IPR036188">
    <property type="entry name" value="FAD/NAD-bd_sf"/>
</dbReference>
<evidence type="ECO:0000313" key="4">
    <source>
        <dbReference type="Proteomes" id="UP000072763"/>
    </source>
</evidence>
<evidence type="ECO:0000313" key="3">
    <source>
        <dbReference type="EMBL" id="KTR51958.1"/>
    </source>
</evidence>
<dbReference type="PATRIC" id="fig|465820.4.peg.1597"/>
<evidence type="ECO:0000259" key="2">
    <source>
        <dbReference type="Pfam" id="PF01494"/>
    </source>
</evidence>
<dbReference type="EMBL" id="LDRC01000039">
    <property type="protein sequence ID" value="KTR51958.1"/>
    <property type="molecule type" value="Genomic_DNA"/>
</dbReference>
<dbReference type="PANTHER" id="PTHR43476:SF3">
    <property type="entry name" value="FAD-BINDING MONOOXYGENASE"/>
    <property type="match status" value="1"/>
</dbReference>
<name>A0A147DQU0_9MICO</name>
<sequence length="403" mass="41278">MTTERVDVLVVGGGPVGLFAAALLERRGVTVAVWERRDSDPTGSRAIGIHPPSLDAFAAIGLDTAVLAEATLVRTGVARSRGRVLGTLSFERASPTHPYVATLDQHRTETLLRGRLAPGVLRTGTTVTGLSRRHGHVVAHGVGADGSTVAVEAAFVVGADGARSAVRDLLGIATSGRDYRDRYVMGDFADPEPGTARSSALVDVGPDGVVESFPLPGGRRRYVALVPEDVAPAAAGGTPDPGTAARLAAIVAERTGAVPDPSTCTMTSGFRVRRRAAARVGVGRVVLVGDAAHEISPIGGQGMNLGWLDAAALAPLLAEAVRSGTSGPWQQSANAYAVGRQAAARRAARQAELNMALGRPTGALGSVGPVGSLGSFGREALLRTALALPTAHGLAGVYAMRWA</sequence>
<dbReference type="Pfam" id="PF01494">
    <property type="entry name" value="FAD_binding_3"/>
    <property type="match status" value="1"/>
</dbReference>
<dbReference type="OrthoDB" id="4246007at2"/>
<keyword evidence="1" id="KW-0560">Oxidoreductase</keyword>
<organism evidence="3 4">
    <name type="scientific">Curtobacterium oceanosedimentum</name>
    <dbReference type="NCBI Taxonomy" id="465820"/>
    <lineage>
        <taxon>Bacteria</taxon>
        <taxon>Bacillati</taxon>
        <taxon>Actinomycetota</taxon>
        <taxon>Actinomycetes</taxon>
        <taxon>Micrococcales</taxon>
        <taxon>Microbacteriaceae</taxon>
        <taxon>Curtobacterium</taxon>
    </lineage>
</organism>
<dbReference type="GO" id="GO:0071949">
    <property type="term" value="F:FAD binding"/>
    <property type="evidence" value="ECO:0007669"/>
    <property type="project" value="InterPro"/>
</dbReference>
<gene>
    <name evidence="3" type="ORF">NS359_07540</name>
</gene>
<feature type="domain" description="FAD-binding" evidence="2">
    <location>
        <begin position="5"/>
        <end position="349"/>
    </location>
</feature>
<dbReference type="SUPFAM" id="SSF51905">
    <property type="entry name" value="FAD/NAD(P)-binding domain"/>
    <property type="match status" value="1"/>
</dbReference>
<dbReference type="Proteomes" id="UP000072763">
    <property type="component" value="Unassembled WGS sequence"/>
</dbReference>
<dbReference type="InterPro" id="IPR050631">
    <property type="entry name" value="PheA/TfdB_FAD_monoxygenase"/>
</dbReference>
<accession>A0A147DQU0</accession>